<dbReference type="RefSeq" id="WP_153283235.1">
    <property type="nucleotide sequence ID" value="NZ_CP045644.1"/>
</dbReference>
<proteinExistence type="predicted"/>
<sequence>MTKTEETKAETAAAPAAKSPAKKRPARPKINRKLTPEQRAEAAALWRAGSVTLDDLSKKFGKRPENFSRMFRNMGIVKGSAVAETEKKMAEEVAARAASNVSRELERIATMKDQHFQMSSSLAKIAFAEITRARQAGLKLESLKDTMLTLKLAGEIIGNSRKEQYALLRVEEHDKDTELEDLPELQVRELSQEQILEMQSRQPIDELDDAGFDDGAGDVVLGEPEEGP</sequence>
<evidence type="ECO:0000313" key="2">
    <source>
        <dbReference type="EMBL" id="QFZ84613.1"/>
    </source>
</evidence>
<organism evidence="2 3">
    <name type="scientific">Variovorax paradoxus</name>
    <dbReference type="NCBI Taxonomy" id="34073"/>
    <lineage>
        <taxon>Bacteria</taxon>
        <taxon>Pseudomonadati</taxon>
        <taxon>Pseudomonadota</taxon>
        <taxon>Betaproteobacteria</taxon>
        <taxon>Burkholderiales</taxon>
        <taxon>Comamonadaceae</taxon>
        <taxon>Variovorax</taxon>
    </lineage>
</organism>
<evidence type="ECO:0000313" key="3">
    <source>
        <dbReference type="Proteomes" id="UP000326780"/>
    </source>
</evidence>
<dbReference type="Proteomes" id="UP000326780">
    <property type="component" value="Chromosome"/>
</dbReference>
<dbReference type="EMBL" id="CP045644">
    <property type="protein sequence ID" value="QFZ84613.1"/>
    <property type="molecule type" value="Genomic_DNA"/>
</dbReference>
<accession>A0A5Q0M4Z9</accession>
<reference evidence="2 3" key="1">
    <citation type="submission" date="2019-10" db="EMBL/GenBank/DDBJ databases">
        <title>Complete genome sequence of Variovorax paradoxus 5C-2.</title>
        <authorList>
            <person name="Gogoleva N.E."/>
            <person name="Balkin A.S."/>
        </authorList>
    </citation>
    <scope>NUCLEOTIDE SEQUENCE [LARGE SCALE GENOMIC DNA]</scope>
    <source>
        <strain evidence="2 3">5C-2</strain>
    </source>
</reference>
<name>A0A5Q0M4Z9_VARPD</name>
<evidence type="ECO:0000256" key="1">
    <source>
        <dbReference type="SAM" id="MobiDB-lite"/>
    </source>
</evidence>
<feature type="compositionally biased region" description="Acidic residues" evidence="1">
    <location>
        <begin position="205"/>
        <end position="216"/>
    </location>
</feature>
<feature type="compositionally biased region" description="Low complexity" evidence="1">
    <location>
        <begin position="10"/>
        <end position="19"/>
    </location>
</feature>
<gene>
    <name evidence="2" type="ORF">GFK26_18470</name>
</gene>
<feature type="region of interest" description="Disordered" evidence="1">
    <location>
        <begin position="199"/>
        <end position="228"/>
    </location>
</feature>
<evidence type="ECO:0008006" key="4">
    <source>
        <dbReference type="Google" id="ProtNLM"/>
    </source>
</evidence>
<protein>
    <recommendedName>
        <fullName evidence="4">DNA-binding protein</fullName>
    </recommendedName>
</protein>
<feature type="compositionally biased region" description="Basic residues" evidence="1">
    <location>
        <begin position="20"/>
        <end position="32"/>
    </location>
</feature>
<dbReference type="AlphaFoldDB" id="A0A5Q0M4Z9"/>
<feature type="region of interest" description="Disordered" evidence="1">
    <location>
        <begin position="1"/>
        <end position="38"/>
    </location>
</feature>